<accession>A0A4Z0LXM5</accession>
<gene>
    <name evidence="3" type="ORF">E4634_15790</name>
</gene>
<dbReference type="InterPro" id="IPR044662">
    <property type="entry name" value="HS1/DABB1-like"/>
</dbReference>
<dbReference type="InterPro" id="IPR011008">
    <property type="entry name" value="Dimeric_a/b-barrel"/>
</dbReference>
<reference evidence="3 4" key="1">
    <citation type="submission" date="2019-04" db="EMBL/GenBank/DDBJ databases">
        <title>Taxonomy of novel Haliea sp. from mangrove soil of West Coast of India.</title>
        <authorList>
            <person name="Verma A."/>
            <person name="Kumar P."/>
            <person name="Krishnamurthi S."/>
        </authorList>
    </citation>
    <scope>NUCLEOTIDE SEQUENCE [LARGE SCALE GENOMIC DNA]</scope>
    <source>
        <strain evidence="3 4">SAOS-164</strain>
    </source>
</reference>
<feature type="domain" description="Stress-response A/B barrel" evidence="2">
    <location>
        <begin position="2"/>
        <end position="94"/>
    </location>
</feature>
<organism evidence="3 4">
    <name type="scientific">Mangrovimicrobium sediminis</name>
    <dbReference type="NCBI Taxonomy" id="2562682"/>
    <lineage>
        <taxon>Bacteria</taxon>
        <taxon>Pseudomonadati</taxon>
        <taxon>Pseudomonadota</taxon>
        <taxon>Gammaproteobacteria</taxon>
        <taxon>Cellvibrionales</taxon>
        <taxon>Halieaceae</taxon>
        <taxon>Mangrovimicrobium</taxon>
    </lineage>
</organism>
<dbReference type="SMART" id="SM00886">
    <property type="entry name" value="Dabb"/>
    <property type="match status" value="1"/>
</dbReference>
<evidence type="ECO:0000259" key="2">
    <source>
        <dbReference type="PROSITE" id="PS51502"/>
    </source>
</evidence>
<comment type="caution">
    <text evidence="3">The sequence shown here is derived from an EMBL/GenBank/DDBJ whole genome shotgun (WGS) entry which is preliminary data.</text>
</comment>
<sequence length="96" mass="10378">MLRHIVLLKFKEDHTPEQVAAVVDGLNSLSEAIPQIVSYTHGSDAGNTNSPYDYAIVADFASAEDAAIYQDHPAHKAVGAHVVAIMADAAQMQFHY</sequence>
<dbReference type="InterPro" id="IPR013097">
    <property type="entry name" value="Dabb"/>
</dbReference>
<evidence type="ECO:0000256" key="1">
    <source>
        <dbReference type="ARBA" id="ARBA00011738"/>
    </source>
</evidence>
<name>A0A4Z0LXM5_9GAMM</name>
<dbReference type="AlphaFoldDB" id="A0A4Z0LXM5"/>
<dbReference type="Gene3D" id="3.30.70.100">
    <property type="match status" value="1"/>
</dbReference>
<dbReference type="EMBL" id="SRLE01000011">
    <property type="protein sequence ID" value="TGD72133.1"/>
    <property type="molecule type" value="Genomic_DNA"/>
</dbReference>
<evidence type="ECO:0000313" key="3">
    <source>
        <dbReference type="EMBL" id="TGD72133.1"/>
    </source>
</evidence>
<dbReference type="PANTHER" id="PTHR33178">
    <property type="match status" value="1"/>
</dbReference>
<dbReference type="RefSeq" id="WP_135445622.1">
    <property type="nucleotide sequence ID" value="NZ_SRLE01000011.1"/>
</dbReference>
<dbReference type="Proteomes" id="UP000298050">
    <property type="component" value="Unassembled WGS sequence"/>
</dbReference>
<keyword evidence="4" id="KW-1185">Reference proteome</keyword>
<dbReference type="PANTHER" id="PTHR33178:SF10">
    <property type="entry name" value="STRESS-RESPONSE A_B BARREL DOMAIN-CONTAINING PROTEIN"/>
    <property type="match status" value="1"/>
</dbReference>
<evidence type="ECO:0000313" key="4">
    <source>
        <dbReference type="Proteomes" id="UP000298050"/>
    </source>
</evidence>
<dbReference type="OrthoDB" id="9816070at2"/>
<dbReference type="Pfam" id="PF07876">
    <property type="entry name" value="Dabb"/>
    <property type="match status" value="1"/>
</dbReference>
<protein>
    <submittedName>
        <fullName evidence="3">Dabb family protein</fullName>
    </submittedName>
</protein>
<dbReference type="SUPFAM" id="SSF54909">
    <property type="entry name" value="Dimeric alpha+beta barrel"/>
    <property type="match status" value="1"/>
</dbReference>
<proteinExistence type="predicted"/>
<comment type="subunit">
    <text evidence="1">Homodimer.</text>
</comment>
<dbReference type="PROSITE" id="PS51502">
    <property type="entry name" value="S_R_A_B_BARREL"/>
    <property type="match status" value="1"/>
</dbReference>